<dbReference type="GO" id="GO:0005546">
    <property type="term" value="F:phosphatidylinositol-4,5-bisphosphate binding"/>
    <property type="evidence" value="ECO:0007669"/>
    <property type="project" value="TreeGrafter"/>
</dbReference>
<feature type="compositionally biased region" description="Polar residues" evidence="2">
    <location>
        <begin position="158"/>
        <end position="179"/>
    </location>
</feature>
<dbReference type="GO" id="GO:0016301">
    <property type="term" value="F:kinase activity"/>
    <property type="evidence" value="ECO:0007669"/>
    <property type="project" value="UniProtKB-KW"/>
</dbReference>
<feature type="domain" description="SIN1-type PH" evidence="4">
    <location>
        <begin position="806"/>
        <end position="900"/>
    </location>
</feature>
<organism evidence="5 6">
    <name type="scientific">Dispira parvispora</name>
    <dbReference type="NCBI Taxonomy" id="1520584"/>
    <lineage>
        <taxon>Eukaryota</taxon>
        <taxon>Fungi</taxon>
        <taxon>Fungi incertae sedis</taxon>
        <taxon>Zoopagomycota</taxon>
        <taxon>Kickxellomycotina</taxon>
        <taxon>Dimargaritomycetes</taxon>
        <taxon>Dimargaritales</taxon>
        <taxon>Dimargaritaceae</taxon>
        <taxon>Dispira</taxon>
    </lineage>
</organism>
<dbReference type="InterPro" id="IPR031567">
    <property type="entry name" value="CRIM_dom"/>
</dbReference>
<dbReference type="InterPro" id="IPR008828">
    <property type="entry name" value="Sin1/Avo1"/>
</dbReference>
<keyword evidence="5" id="KW-0418">Kinase</keyword>
<feature type="compositionally biased region" description="Low complexity" evidence="2">
    <location>
        <begin position="102"/>
        <end position="115"/>
    </location>
</feature>
<feature type="compositionally biased region" description="Polar residues" evidence="2">
    <location>
        <begin position="251"/>
        <end position="264"/>
    </location>
</feature>
<dbReference type="InterPro" id="IPR011993">
    <property type="entry name" value="PH-like_dom_sf"/>
</dbReference>
<evidence type="ECO:0000256" key="1">
    <source>
        <dbReference type="ARBA" id="ARBA00009407"/>
    </source>
</evidence>
<dbReference type="Pfam" id="PF16979">
    <property type="entry name" value="SIN1_PH"/>
    <property type="match status" value="1"/>
</dbReference>
<evidence type="ECO:0000313" key="5">
    <source>
        <dbReference type="EMBL" id="KAJ1965987.1"/>
    </source>
</evidence>
<dbReference type="GO" id="GO:0038203">
    <property type="term" value="P:TORC2 signaling"/>
    <property type="evidence" value="ECO:0007669"/>
    <property type="project" value="TreeGrafter"/>
</dbReference>
<keyword evidence="6" id="KW-1185">Reference proteome</keyword>
<dbReference type="SUPFAM" id="SSF54236">
    <property type="entry name" value="Ubiquitin-like"/>
    <property type="match status" value="1"/>
</dbReference>
<dbReference type="PANTHER" id="PTHR13335">
    <property type="entry name" value="TARGET OF RAPAMYCIN COMPLEX 2 SUBUNIT MAPKAP1"/>
    <property type="match status" value="1"/>
</dbReference>
<dbReference type="Gene3D" id="2.30.29.30">
    <property type="entry name" value="Pleckstrin-homology domain (PH domain)/Phosphotyrosine-binding domain (PTB)"/>
    <property type="match status" value="1"/>
</dbReference>
<evidence type="ECO:0000259" key="4">
    <source>
        <dbReference type="Pfam" id="PF16979"/>
    </source>
</evidence>
<feature type="compositionally biased region" description="Basic and acidic residues" evidence="2">
    <location>
        <begin position="237"/>
        <end position="247"/>
    </location>
</feature>
<accession>A0A9W8E733</accession>
<dbReference type="GO" id="GO:0005886">
    <property type="term" value="C:plasma membrane"/>
    <property type="evidence" value="ECO:0007669"/>
    <property type="project" value="TreeGrafter"/>
</dbReference>
<name>A0A9W8E733_9FUNG</name>
<comment type="similarity">
    <text evidence="1">Belongs to the SIN1 family.</text>
</comment>
<dbReference type="PANTHER" id="PTHR13335:SF1">
    <property type="entry name" value="TARGET OF RAPAMYCIN COMPLEX 2 SUBUNIT MAPKAP1"/>
    <property type="match status" value="1"/>
</dbReference>
<comment type="caution">
    <text evidence="5">The sequence shown here is derived from an EMBL/GenBank/DDBJ whole genome shotgun (WGS) entry which is preliminary data.</text>
</comment>
<dbReference type="Pfam" id="PF16978">
    <property type="entry name" value="CRIM"/>
    <property type="match status" value="1"/>
</dbReference>
<dbReference type="EMBL" id="JANBPY010000549">
    <property type="protein sequence ID" value="KAJ1965987.1"/>
    <property type="molecule type" value="Genomic_DNA"/>
</dbReference>
<feature type="region of interest" description="Disordered" evidence="2">
    <location>
        <begin position="335"/>
        <end position="406"/>
    </location>
</feature>
<dbReference type="InterPro" id="IPR029071">
    <property type="entry name" value="Ubiquitin-like_domsf"/>
</dbReference>
<protein>
    <submittedName>
        <fullName evidence="5">Component of a membrane-bound complex containing the Tor2p kinase</fullName>
    </submittedName>
</protein>
<dbReference type="Gene3D" id="3.10.20.90">
    <property type="entry name" value="Phosphatidylinositol 3-kinase Catalytic Subunit, Chain A, domain 1"/>
    <property type="match status" value="1"/>
</dbReference>
<sequence length="911" mass="99928">MSIVSDADYLIHQLRIQFLKSEDRMGDRIITFPTVDKLMENPYIQAAGPYPELHYSISPGIQFQGDYYFGDGAATGDEYAGGPMRTGAPSALTSSHTIRPGQASAAASRLRSQESTVVANTTDSMPRGQSTGPSSTGKTSEGTWNTRSSGRTLVPVSPGSQPQGSLRSTRKAGQSSASQPYAANPDIPPVPPLPVTINAAASPAVQPRVEPSLTKDSSPSQPQPPYTLADGSLENLVEEHTSDETQRPQEPISQVNHLRTSLMPSESRPMNLRYDPQRVSIYDPGQARVSRVFSSLSADSDDGIDLEADDSSAQVRREFPASPLINTNLPLPNGSLEFSELRPTEPLGTLPTTKGGVRGLPRPAERPSKTHRHVRDSLELPKRFNASRQSHAPEKSPTTDDSSTPEEIFTRVAVSPGEPSLASPPPSGLSLLLIEKKESRNNPFAAQYRTLSGQGDMNPLLLDIFLPHSEEPREPMKITIKRNATVEDVIGFTLFQYIDTDRKPSLTEDQHHTHQWNIRMVEDDGDIDEDFPVLDQSRLIAKFAADQFALCEAPTNQAAKRSPAKRGHPLGARVPLTSSNTRPQDIYAAALDGRHSLLVPNATGGSHPQTQSQNQAYRLVKVHIHSTVESLRTTTMSLDPSLSLYQILYRICSKWQLDNEQYILTTADTTVPLDLKLTLDSLPPLAELYLYLKGTTFNVFGNDNTRPFSIIFEQGVSDQLMKAPATTQDKTLAPPPSLNALLATPMHSARSAPLSRSAVSNKHPSDAAVLVSHTGLSTGVSATDGTTLPLTNARHLRPMVPDLTHIYRQYTVIRRMPMFTGHERTLIINGEYIHISPTEQKHMFDSMKESMHHISAIVSCNVNQKSPRKFKLVVLKDQGNKSYDMEAATANAAQEIATIIDLLRRRYQSDL</sequence>
<evidence type="ECO:0000313" key="6">
    <source>
        <dbReference type="Proteomes" id="UP001150925"/>
    </source>
</evidence>
<dbReference type="AlphaFoldDB" id="A0A9W8E733"/>
<evidence type="ECO:0000259" key="3">
    <source>
        <dbReference type="Pfam" id="PF16978"/>
    </source>
</evidence>
<feature type="compositionally biased region" description="Polar residues" evidence="2">
    <location>
        <begin position="116"/>
        <end position="151"/>
    </location>
</feature>
<feature type="domain" description="CRIM" evidence="3">
    <location>
        <begin position="427"/>
        <end position="560"/>
    </location>
</feature>
<dbReference type="GO" id="GO:0031932">
    <property type="term" value="C:TORC2 complex"/>
    <property type="evidence" value="ECO:0007669"/>
    <property type="project" value="InterPro"/>
</dbReference>
<dbReference type="GO" id="GO:0005737">
    <property type="term" value="C:cytoplasm"/>
    <property type="evidence" value="ECO:0007669"/>
    <property type="project" value="TreeGrafter"/>
</dbReference>
<dbReference type="InterPro" id="IPR031313">
    <property type="entry name" value="Sin1_PH_dom"/>
</dbReference>
<gene>
    <name evidence="5" type="primary">AVO1</name>
    <name evidence="5" type="ORF">IWQ62_002530</name>
</gene>
<feature type="region of interest" description="Disordered" evidence="2">
    <location>
        <begin position="556"/>
        <end position="578"/>
    </location>
</feature>
<reference evidence="5" key="1">
    <citation type="submission" date="2022-07" db="EMBL/GenBank/DDBJ databases">
        <title>Phylogenomic reconstructions and comparative analyses of Kickxellomycotina fungi.</title>
        <authorList>
            <person name="Reynolds N.K."/>
            <person name="Stajich J.E."/>
            <person name="Barry K."/>
            <person name="Grigoriev I.V."/>
            <person name="Crous P."/>
            <person name="Smith M.E."/>
        </authorList>
    </citation>
    <scope>NUCLEOTIDE SEQUENCE</scope>
    <source>
        <strain evidence="5">RSA 1196</strain>
    </source>
</reference>
<proteinExistence type="inferred from homology"/>
<keyword evidence="5" id="KW-0808">Transferase</keyword>
<dbReference type="Proteomes" id="UP001150925">
    <property type="component" value="Unassembled WGS sequence"/>
</dbReference>
<dbReference type="OrthoDB" id="241990at2759"/>
<feature type="region of interest" description="Disordered" evidence="2">
    <location>
        <begin position="80"/>
        <end position="271"/>
    </location>
</feature>
<evidence type="ECO:0000256" key="2">
    <source>
        <dbReference type="SAM" id="MobiDB-lite"/>
    </source>
</evidence>